<feature type="compositionally biased region" description="Low complexity" evidence="1">
    <location>
        <begin position="295"/>
        <end position="322"/>
    </location>
</feature>
<evidence type="ECO:0000313" key="2">
    <source>
        <dbReference type="EMBL" id="CAK7271007.1"/>
    </source>
</evidence>
<comment type="caution">
    <text evidence="2">The sequence shown here is derived from an EMBL/GenBank/DDBJ whole genome shotgun (WGS) entry which is preliminary data.</text>
</comment>
<dbReference type="Gene3D" id="3.40.140.10">
    <property type="entry name" value="Cytidine Deaminase, domain 2"/>
    <property type="match status" value="1"/>
</dbReference>
<evidence type="ECO:0008006" key="4">
    <source>
        <dbReference type="Google" id="ProtNLM"/>
    </source>
</evidence>
<proteinExistence type="predicted"/>
<feature type="region of interest" description="Disordered" evidence="1">
    <location>
        <begin position="295"/>
        <end position="333"/>
    </location>
</feature>
<dbReference type="EMBL" id="CAWUOM010000081">
    <property type="protein sequence ID" value="CAK7271007.1"/>
    <property type="molecule type" value="Genomic_DNA"/>
</dbReference>
<organism evidence="2 3">
    <name type="scientific">Sporothrix epigloea</name>
    <dbReference type="NCBI Taxonomy" id="1892477"/>
    <lineage>
        <taxon>Eukaryota</taxon>
        <taxon>Fungi</taxon>
        <taxon>Dikarya</taxon>
        <taxon>Ascomycota</taxon>
        <taxon>Pezizomycotina</taxon>
        <taxon>Sordariomycetes</taxon>
        <taxon>Sordariomycetidae</taxon>
        <taxon>Ophiostomatales</taxon>
        <taxon>Ophiostomataceae</taxon>
        <taxon>Sporothrix</taxon>
    </lineage>
</organism>
<dbReference type="Proteomes" id="UP001642501">
    <property type="component" value="Unassembled WGS sequence"/>
</dbReference>
<feature type="compositionally biased region" description="Polar residues" evidence="1">
    <location>
        <begin position="193"/>
        <end position="210"/>
    </location>
</feature>
<accession>A0ABP0DVJ0</accession>
<feature type="region of interest" description="Disordered" evidence="1">
    <location>
        <begin position="173"/>
        <end position="235"/>
    </location>
</feature>
<sequence>MHLHPSIKSDNYLNLCLEQASLSPLTFRHGSVIVKGGKVIGAGFNDYRSGFNGGTLKTGALNNSSALSSTASMNSGANAALSMHSEMMAIHSALGNRATAMRGVRPLLSSASAKQSRLAVEEYAEAVLRAAGRPRGRPASMTEIAEGTGWCFEGTSSGLTQCEAKWEWGEGAEEGDDIRSDDDCHGSNVAHRGSSNKMARNRSASPTSGHDSGACSGRRSKAKRDVQHRRRHARLAGADLYVARLGKSGSRHLKTPDTTTSSAFHLTAAASRAVSTPGLASPTGSLHDELLSKYAKSTRASPTTASASSSLAGNDQTAAASSEPPPPPSRVAESRPCYRCITYMHSVGIKRVFWTNSDGVWEGAKVRDLVDSMEAAAHDGNGGGPGGDVGGMFVTKHEVLLVLRALAEGGS</sequence>
<gene>
    <name evidence="2" type="ORF">SEPCBS57363_004395</name>
</gene>
<name>A0ABP0DVJ0_9PEZI</name>
<evidence type="ECO:0000256" key="1">
    <source>
        <dbReference type="SAM" id="MobiDB-lite"/>
    </source>
</evidence>
<protein>
    <recommendedName>
        <fullName evidence="4">CMP/dCMP-type deaminase domain-containing protein</fullName>
    </recommendedName>
</protein>
<evidence type="ECO:0000313" key="3">
    <source>
        <dbReference type="Proteomes" id="UP001642501"/>
    </source>
</evidence>
<dbReference type="InterPro" id="IPR016193">
    <property type="entry name" value="Cytidine_deaminase-like"/>
</dbReference>
<dbReference type="SUPFAM" id="SSF53927">
    <property type="entry name" value="Cytidine deaminase-like"/>
    <property type="match status" value="1"/>
</dbReference>
<feature type="compositionally biased region" description="Basic residues" evidence="1">
    <location>
        <begin position="218"/>
        <end position="234"/>
    </location>
</feature>
<reference evidence="2 3" key="1">
    <citation type="submission" date="2024-01" db="EMBL/GenBank/DDBJ databases">
        <authorList>
            <person name="Allen C."/>
            <person name="Tagirdzhanova G."/>
        </authorList>
    </citation>
    <scope>NUCLEOTIDE SEQUENCE [LARGE SCALE GENOMIC DNA]</scope>
    <source>
        <strain evidence="2 3">CBS 573.63</strain>
    </source>
</reference>
<keyword evidence="3" id="KW-1185">Reference proteome</keyword>